<evidence type="ECO:0000313" key="5">
    <source>
        <dbReference type="EMBL" id="SDC23585.1"/>
    </source>
</evidence>
<dbReference type="SMART" id="SM00420">
    <property type="entry name" value="HTH_DEOR"/>
    <property type="match status" value="1"/>
</dbReference>
<dbReference type="InterPro" id="IPR014036">
    <property type="entry name" value="DeoR-like_C"/>
</dbReference>
<dbReference type="RefSeq" id="WP_090845806.1">
    <property type="nucleotide sequence ID" value="NZ_FMZL01000006.1"/>
</dbReference>
<evidence type="ECO:0000313" key="6">
    <source>
        <dbReference type="Proteomes" id="UP000198528"/>
    </source>
</evidence>
<dbReference type="EMBL" id="FMZL01000006">
    <property type="protein sequence ID" value="SDC23585.1"/>
    <property type="molecule type" value="Genomic_DNA"/>
</dbReference>
<proteinExistence type="predicted"/>
<dbReference type="SUPFAM" id="SSF46785">
    <property type="entry name" value="Winged helix' DNA-binding domain"/>
    <property type="match status" value="1"/>
</dbReference>
<dbReference type="GO" id="GO:0003700">
    <property type="term" value="F:DNA-binding transcription factor activity"/>
    <property type="evidence" value="ECO:0007669"/>
    <property type="project" value="InterPro"/>
</dbReference>
<dbReference type="InterPro" id="IPR036390">
    <property type="entry name" value="WH_DNA-bd_sf"/>
</dbReference>
<evidence type="ECO:0000256" key="3">
    <source>
        <dbReference type="ARBA" id="ARBA00023163"/>
    </source>
</evidence>
<dbReference type="PRINTS" id="PR00037">
    <property type="entry name" value="HTHLACR"/>
</dbReference>
<keyword evidence="3" id="KW-0804">Transcription</keyword>
<dbReference type="PANTHER" id="PTHR30363:SF56">
    <property type="entry name" value="TRANSCRIPTIONAL REGULATOR, DEOR FAMILY"/>
    <property type="match status" value="1"/>
</dbReference>
<keyword evidence="1" id="KW-0805">Transcription regulation</keyword>
<reference evidence="6" key="1">
    <citation type="submission" date="2016-10" db="EMBL/GenBank/DDBJ databases">
        <authorList>
            <person name="Varghese N."/>
            <person name="Submissions S."/>
        </authorList>
    </citation>
    <scope>NUCLEOTIDE SEQUENCE [LARGE SCALE GENOMIC DNA]</scope>
    <source>
        <strain evidence="6">DSM 22619</strain>
    </source>
</reference>
<dbReference type="InterPro" id="IPR001034">
    <property type="entry name" value="DeoR_HTH"/>
</dbReference>
<name>A0A1G6JYV2_9ACTN</name>
<organism evidence="5 6">
    <name type="scientific">Parafannyhessea umbonata</name>
    <dbReference type="NCBI Taxonomy" id="604330"/>
    <lineage>
        <taxon>Bacteria</taxon>
        <taxon>Bacillati</taxon>
        <taxon>Actinomycetota</taxon>
        <taxon>Coriobacteriia</taxon>
        <taxon>Coriobacteriales</taxon>
        <taxon>Atopobiaceae</taxon>
        <taxon>Parafannyhessea</taxon>
    </lineage>
</organism>
<dbReference type="InterPro" id="IPR036388">
    <property type="entry name" value="WH-like_DNA-bd_sf"/>
</dbReference>
<dbReference type="PANTHER" id="PTHR30363">
    <property type="entry name" value="HTH-TYPE TRANSCRIPTIONAL REGULATOR SRLR-RELATED"/>
    <property type="match status" value="1"/>
</dbReference>
<evidence type="ECO:0000256" key="1">
    <source>
        <dbReference type="ARBA" id="ARBA00023015"/>
    </source>
</evidence>
<dbReference type="InterPro" id="IPR050313">
    <property type="entry name" value="Carb_Metab_HTH_regulators"/>
</dbReference>
<sequence>MLATERHDLILRIVAERGSVTTPELMSALDASESTVRRDLDALSSQRKIVRVHGGACAPKRRLVVQDSPVAQKRAQNLPAKERIAAYAAALVGPDDFVYVDAGSSTMLLVEHLTETRATFVTNSLPHAQALLAKGAKTYLLGGMVKPVTEAVVGSDAIAALARMHFTVGFWGTNGISPDAGFTTPELEEARVKEASLRQAQTAYVLADSSKFGQVSLVTFAQFDQATVITDHVDPDGTYGNAPNIVDLEEEHQ</sequence>
<protein>
    <submittedName>
        <fullName evidence="5">Transcriptional regulator, DeoR family</fullName>
    </submittedName>
</protein>
<evidence type="ECO:0000256" key="2">
    <source>
        <dbReference type="ARBA" id="ARBA00023125"/>
    </source>
</evidence>
<feature type="domain" description="HTH deoR-type" evidence="4">
    <location>
        <begin position="3"/>
        <end position="58"/>
    </location>
</feature>
<dbReference type="Pfam" id="PF00455">
    <property type="entry name" value="DeoRC"/>
    <property type="match status" value="1"/>
</dbReference>
<dbReference type="InterPro" id="IPR018356">
    <property type="entry name" value="Tscrpt_reg_HTH_DeoR_CS"/>
</dbReference>
<dbReference type="InterPro" id="IPR037171">
    <property type="entry name" value="NagB/RpiA_transferase-like"/>
</dbReference>
<accession>A0A1G6JYV2</accession>
<dbReference type="PROSITE" id="PS51000">
    <property type="entry name" value="HTH_DEOR_2"/>
    <property type="match status" value="1"/>
</dbReference>
<dbReference type="Gene3D" id="1.10.10.10">
    <property type="entry name" value="Winged helix-like DNA-binding domain superfamily/Winged helix DNA-binding domain"/>
    <property type="match status" value="1"/>
</dbReference>
<dbReference type="STRING" id="604330.SAMN04489857_1474"/>
<dbReference type="Proteomes" id="UP000198528">
    <property type="component" value="Unassembled WGS sequence"/>
</dbReference>
<dbReference type="PROSITE" id="PS00894">
    <property type="entry name" value="HTH_DEOR_1"/>
    <property type="match status" value="1"/>
</dbReference>
<dbReference type="SMART" id="SM01134">
    <property type="entry name" value="DeoRC"/>
    <property type="match status" value="1"/>
</dbReference>
<gene>
    <name evidence="5" type="ORF">SAMN04487824_10616</name>
</gene>
<dbReference type="Gene3D" id="3.40.50.1360">
    <property type="match status" value="1"/>
</dbReference>
<dbReference type="SUPFAM" id="SSF100950">
    <property type="entry name" value="NagB/RpiA/CoA transferase-like"/>
    <property type="match status" value="1"/>
</dbReference>
<dbReference type="GO" id="GO:0003677">
    <property type="term" value="F:DNA binding"/>
    <property type="evidence" value="ECO:0007669"/>
    <property type="project" value="UniProtKB-KW"/>
</dbReference>
<dbReference type="AlphaFoldDB" id="A0A1G6JYV2"/>
<keyword evidence="2" id="KW-0238">DNA-binding</keyword>
<dbReference type="Pfam" id="PF08220">
    <property type="entry name" value="HTH_DeoR"/>
    <property type="match status" value="1"/>
</dbReference>
<evidence type="ECO:0000259" key="4">
    <source>
        <dbReference type="PROSITE" id="PS51000"/>
    </source>
</evidence>
<keyword evidence="6" id="KW-1185">Reference proteome</keyword>